<dbReference type="CDD" id="cd06558">
    <property type="entry name" value="crotonase-like"/>
    <property type="match status" value="1"/>
</dbReference>
<comment type="caution">
    <text evidence="3">The sequence shown here is derived from an EMBL/GenBank/DDBJ whole genome shotgun (WGS) entry which is preliminary data.</text>
</comment>
<accession>A0ABU9YM21</accession>
<dbReference type="NCBIfam" id="NF005700">
    <property type="entry name" value="PRK07511.1"/>
    <property type="match status" value="1"/>
</dbReference>
<dbReference type="InterPro" id="IPR014748">
    <property type="entry name" value="Enoyl-CoA_hydra_C"/>
</dbReference>
<proteinExistence type="inferred from homology"/>
<dbReference type="EMBL" id="JBBKTW010000006">
    <property type="protein sequence ID" value="MEN2989845.1"/>
    <property type="molecule type" value="Genomic_DNA"/>
</dbReference>
<dbReference type="PANTHER" id="PTHR43459">
    <property type="entry name" value="ENOYL-COA HYDRATASE"/>
    <property type="match status" value="1"/>
</dbReference>
<dbReference type="Gene3D" id="3.90.226.10">
    <property type="entry name" value="2-enoyl-CoA Hydratase, Chain A, domain 1"/>
    <property type="match status" value="1"/>
</dbReference>
<evidence type="ECO:0000256" key="1">
    <source>
        <dbReference type="ARBA" id="ARBA00005254"/>
    </source>
</evidence>
<gene>
    <name evidence="3" type="ORF">WG926_16130</name>
</gene>
<keyword evidence="4" id="KW-1185">Reference proteome</keyword>
<dbReference type="InterPro" id="IPR001753">
    <property type="entry name" value="Enoyl-CoA_hydra/iso"/>
</dbReference>
<dbReference type="InterPro" id="IPR018376">
    <property type="entry name" value="Enoyl-CoA_hyd/isom_CS"/>
</dbReference>
<dbReference type="NCBIfam" id="NF046063">
    <property type="entry name" value="oxepin_alt"/>
    <property type="match status" value="1"/>
</dbReference>
<dbReference type="PANTHER" id="PTHR43459:SF1">
    <property type="entry name" value="EG:BACN32G11.4 PROTEIN"/>
    <property type="match status" value="1"/>
</dbReference>
<dbReference type="InterPro" id="IPR029045">
    <property type="entry name" value="ClpP/crotonase-like_dom_sf"/>
</dbReference>
<sequence length="262" mass="26851">MSDQVTHVLIDRRDGVATLTLDGAQTRNALGPDVYVSVQAHLLDAEQDPDVRAIVLTGAGGFFSSGGNVRALKASGQSSLSAVTGNTDRLNAMIKAVTDGTKPVIAAVEGGASGAGFSLCLACDLIVASETAVFSAAYVRVGLSPDGGATYFLRRALPRQLVSEICMFGQSVPAERLAAAGLVNHLVPQGQARARALDLAARLAAGPSAALGTIKRLIGAAEVSGLAAQLDDEARAINLARFGPEAAEGLAAFLEKRRPDFG</sequence>
<dbReference type="Gene3D" id="1.10.12.10">
    <property type="entry name" value="Lyase 2-enoyl-coa Hydratase, Chain A, domain 2"/>
    <property type="match status" value="1"/>
</dbReference>
<organism evidence="3 4">
    <name type="scientific">Tistrella arctica</name>
    <dbReference type="NCBI Taxonomy" id="3133430"/>
    <lineage>
        <taxon>Bacteria</taxon>
        <taxon>Pseudomonadati</taxon>
        <taxon>Pseudomonadota</taxon>
        <taxon>Alphaproteobacteria</taxon>
        <taxon>Geminicoccales</taxon>
        <taxon>Geminicoccaceae</taxon>
        <taxon>Tistrella</taxon>
    </lineage>
</organism>
<evidence type="ECO:0000313" key="4">
    <source>
        <dbReference type="Proteomes" id="UP001413721"/>
    </source>
</evidence>
<comment type="similarity">
    <text evidence="1 2">Belongs to the enoyl-CoA hydratase/isomerase family.</text>
</comment>
<dbReference type="SUPFAM" id="SSF52096">
    <property type="entry name" value="ClpP/crotonase"/>
    <property type="match status" value="1"/>
</dbReference>
<protein>
    <submittedName>
        <fullName evidence="3">Enoyl-CoA hydratase family protein</fullName>
    </submittedName>
</protein>
<dbReference type="Pfam" id="PF00378">
    <property type="entry name" value="ECH_1"/>
    <property type="match status" value="1"/>
</dbReference>
<dbReference type="Proteomes" id="UP001413721">
    <property type="component" value="Unassembled WGS sequence"/>
</dbReference>
<evidence type="ECO:0000313" key="3">
    <source>
        <dbReference type="EMBL" id="MEN2989845.1"/>
    </source>
</evidence>
<name>A0ABU9YM21_9PROT</name>
<evidence type="ECO:0000256" key="2">
    <source>
        <dbReference type="RuleBase" id="RU003707"/>
    </source>
</evidence>
<dbReference type="PROSITE" id="PS00166">
    <property type="entry name" value="ENOYL_COA_HYDRATASE"/>
    <property type="match status" value="1"/>
</dbReference>
<dbReference type="RefSeq" id="WP_345937790.1">
    <property type="nucleotide sequence ID" value="NZ_JBBKTW010000006.1"/>
</dbReference>
<reference evidence="3 4" key="1">
    <citation type="submission" date="2024-03" db="EMBL/GenBank/DDBJ databases">
        <title>High-quality draft genome sequencing of Tistrella sp. BH-R2-4.</title>
        <authorList>
            <person name="Dong C."/>
        </authorList>
    </citation>
    <scope>NUCLEOTIDE SEQUENCE [LARGE SCALE GENOMIC DNA]</scope>
    <source>
        <strain evidence="3 4">BH-R2-4</strain>
    </source>
</reference>